<dbReference type="EMBL" id="MU864609">
    <property type="protein sequence ID" value="KAK4182807.1"/>
    <property type="molecule type" value="Genomic_DNA"/>
</dbReference>
<evidence type="ECO:0000256" key="1">
    <source>
        <dbReference type="SAM" id="MobiDB-lite"/>
    </source>
</evidence>
<dbReference type="Proteomes" id="UP001302126">
    <property type="component" value="Unassembled WGS sequence"/>
</dbReference>
<gene>
    <name evidence="2" type="ORF">QBC35DRAFT_395231</name>
</gene>
<protein>
    <submittedName>
        <fullName evidence="2">Uncharacterized protein</fullName>
    </submittedName>
</protein>
<dbReference type="AlphaFoldDB" id="A0AAN6WMD8"/>
<organism evidence="2 3">
    <name type="scientific">Podospora australis</name>
    <dbReference type="NCBI Taxonomy" id="1536484"/>
    <lineage>
        <taxon>Eukaryota</taxon>
        <taxon>Fungi</taxon>
        <taxon>Dikarya</taxon>
        <taxon>Ascomycota</taxon>
        <taxon>Pezizomycotina</taxon>
        <taxon>Sordariomycetes</taxon>
        <taxon>Sordariomycetidae</taxon>
        <taxon>Sordariales</taxon>
        <taxon>Podosporaceae</taxon>
        <taxon>Podospora</taxon>
    </lineage>
</organism>
<evidence type="ECO:0000313" key="2">
    <source>
        <dbReference type="EMBL" id="KAK4182807.1"/>
    </source>
</evidence>
<comment type="caution">
    <text evidence="2">The sequence shown here is derived from an EMBL/GenBank/DDBJ whole genome shotgun (WGS) entry which is preliminary data.</text>
</comment>
<evidence type="ECO:0000313" key="3">
    <source>
        <dbReference type="Proteomes" id="UP001302126"/>
    </source>
</evidence>
<reference evidence="2" key="2">
    <citation type="submission" date="2023-05" db="EMBL/GenBank/DDBJ databases">
        <authorList>
            <consortium name="Lawrence Berkeley National Laboratory"/>
            <person name="Steindorff A."/>
            <person name="Hensen N."/>
            <person name="Bonometti L."/>
            <person name="Westerberg I."/>
            <person name="Brannstrom I.O."/>
            <person name="Guillou S."/>
            <person name="Cros-Aarteil S."/>
            <person name="Calhoun S."/>
            <person name="Haridas S."/>
            <person name="Kuo A."/>
            <person name="Mondo S."/>
            <person name="Pangilinan J."/>
            <person name="Riley R."/>
            <person name="Labutti K."/>
            <person name="Andreopoulos B."/>
            <person name="Lipzen A."/>
            <person name="Chen C."/>
            <person name="Yanf M."/>
            <person name="Daum C."/>
            <person name="Ng V."/>
            <person name="Clum A."/>
            <person name="Ohm R."/>
            <person name="Martin F."/>
            <person name="Silar P."/>
            <person name="Natvig D."/>
            <person name="Lalanne C."/>
            <person name="Gautier V."/>
            <person name="Ament-Velasquez S.L."/>
            <person name="Kruys A."/>
            <person name="Hutchinson M.I."/>
            <person name="Powell A.J."/>
            <person name="Barry K."/>
            <person name="Miller A.N."/>
            <person name="Grigoriev I.V."/>
            <person name="Debuchy R."/>
            <person name="Gladieux P."/>
            <person name="Thoren M.H."/>
            <person name="Johannesson H."/>
        </authorList>
    </citation>
    <scope>NUCLEOTIDE SEQUENCE</scope>
    <source>
        <strain evidence="2">PSN309</strain>
    </source>
</reference>
<name>A0AAN6WMD8_9PEZI</name>
<accession>A0AAN6WMD8</accession>
<feature type="region of interest" description="Disordered" evidence="1">
    <location>
        <begin position="201"/>
        <end position="228"/>
    </location>
</feature>
<sequence>MKSTHLLTLTSAALIQAQTSYYTFFLPDSEPLSLDASVVEVRTAFQTIPDATVETFQVSCPTAISPDNDACRAAGIYPAEVYHTHGTIWGGTTTYSVDDSTTAWECKLSDSGAKCAKTVEKSGVKTTVSQDYDECGMIAHRLPLVVTAGLEKMPKEWFLQGMPSLLNEIYRSELEEGKCPVTKAVMFAGAVDAATITKAPARTTGTGTGTGTNGEEGETKATSTSTSGGMGKRASLGIAVVGVLGAVLL</sequence>
<keyword evidence="3" id="KW-1185">Reference proteome</keyword>
<proteinExistence type="predicted"/>
<reference evidence="2" key="1">
    <citation type="journal article" date="2023" name="Mol. Phylogenet. Evol.">
        <title>Genome-scale phylogeny and comparative genomics of the fungal order Sordariales.</title>
        <authorList>
            <person name="Hensen N."/>
            <person name="Bonometti L."/>
            <person name="Westerberg I."/>
            <person name="Brannstrom I.O."/>
            <person name="Guillou S."/>
            <person name="Cros-Aarteil S."/>
            <person name="Calhoun S."/>
            <person name="Haridas S."/>
            <person name="Kuo A."/>
            <person name="Mondo S."/>
            <person name="Pangilinan J."/>
            <person name="Riley R."/>
            <person name="LaButti K."/>
            <person name="Andreopoulos B."/>
            <person name="Lipzen A."/>
            <person name="Chen C."/>
            <person name="Yan M."/>
            <person name="Daum C."/>
            <person name="Ng V."/>
            <person name="Clum A."/>
            <person name="Steindorff A."/>
            <person name="Ohm R.A."/>
            <person name="Martin F."/>
            <person name="Silar P."/>
            <person name="Natvig D.O."/>
            <person name="Lalanne C."/>
            <person name="Gautier V."/>
            <person name="Ament-Velasquez S.L."/>
            <person name="Kruys A."/>
            <person name="Hutchinson M.I."/>
            <person name="Powell A.J."/>
            <person name="Barry K."/>
            <person name="Miller A.N."/>
            <person name="Grigoriev I.V."/>
            <person name="Debuchy R."/>
            <person name="Gladieux P."/>
            <person name="Hiltunen Thoren M."/>
            <person name="Johannesson H."/>
        </authorList>
    </citation>
    <scope>NUCLEOTIDE SEQUENCE</scope>
    <source>
        <strain evidence="2">PSN309</strain>
    </source>
</reference>